<evidence type="ECO:0000313" key="3">
    <source>
        <dbReference type="Proteomes" id="UP001375240"/>
    </source>
</evidence>
<dbReference type="GO" id="GO:0051537">
    <property type="term" value="F:2 iron, 2 sulfur cluster binding"/>
    <property type="evidence" value="ECO:0007669"/>
    <property type="project" value="InterPro"/>
</dbReference>
<dbReference type="AlphaFoldDB" id="A0AAV9UZM4"/>
<sequence length="99" mass="10585">MADSSGVTAESLEQTIREKLGATYVQVVDNSGGCGQIFEAVIVSPQFEGKTSLAKSRLVNTTLKEEIAKIHAWSNKTYTPAQWEKVQQSQSEAGPAGVA</sequence>
<organism evidence="2 3">
    <name type="scientific">Orbilia brochopaga</name>
    <dbReference type="NCBI Taxonomy" id="3140254"/>
    <lineage>
        <taxon>Eukaryota</taxon>
        <taxon>Fungi</taxon>
        <taxon>Dikarya</taxon>
        <taxon>Ascomycota</taxon>
        <taxon>Pezizomycotina</taxon>
        <taxon>Orbiliomycetes</taxon>
        <taxon>Orbiliales</taxon>
        <taxon>Orbiliaceae</taxon>
        <taxon>Orbilia</taxon>
    </lineage>
</organism>
<comment type="similarity">
    <text evidence="1">Belongs to the BolA/IbaG family.</text>
</comment>
<dbReference type="Pfam" id="PF01722">
    <property type="entry name" value="BolA"/>
    <property type="match status" value="1"/>
</dbReference>
<accession>A0AAV9UZM4</accession>
<dbReference type="GO" id="GO:0005829">
    <property type="term" value="C:cytosol"/>
    <property type="evidence" value="ECO:0007669"/>
    <property type="project" value="TreeGrafter"/>
</dbReference>
<reference evidence="2 3" key="1">
    <citation type="submission" date="2019-10" db="EMBL/GenBank/DDBJ databases">
        <authorList>
            <person name="Palmer J.M."/>
        </authorList>
    </citation>
    <scope>NUCLEOTIDE SEQUENCE [LARGE SCALE GENOMIC DNA]</scope>
    <source>
        <strain evidence="2 3">TWF696</strain>
    </source>
</reference>
<dbReference type="InterPro" id="IPR002634">
    <property type="entry name" value="BolA"/>
</dbReference>
<evidence type="ECO:0000256" key="1">
    <source>
        <dbReference type="RuleBase" id="RU003860"/>
    </source>
</evidence>
<gene>
    <name evidence="2" type="ORF">TWF696_004816</name>
</gene>
<evidence type="ECO:0000313" key="2">
    <source>
        <dbReference type="EMBL" id="KAK6352814.1"/>
    </source>
</evidence>
<comment type="caution">
    <text evidence="2">The sequence shown here is derived from an EMBL/GenBank/DDBJ whole genome shotgun (WGS) entry which is preliminary data.</text>
</comment>
<dbReference type="GO" id="GO:0005634">
    <property type="term" value="C:nucleus"/>
    <property type="evidence" value="ECO:0007669"/>
    <property type="project" value="TreeGrafter"/>
</dbReference>
<dbReference type="PANTHER" id="PTHR12735">
    <property type="entry name" value="BOLA-LIKE PROTEIN-RELATED"/>
    <property type="match status" value="1"/>
</dbReference>
<dbReference type="GO" id="GO:0006879">
    <property type="term" value="P:intracellular iron ion homeostasis"/>
    <property type="evidence" value="ECO:0007669"/>
    <property type="project" value="InterPro"/>
</dbReference>
<protein>
    <recommendedName>
        <fullName evidence="4">Bola-like protein</fullName>
    </recommendedName>
</protein>
<dbReference type="PIRSF" id="PIRSF003113">
    <property type="entry name" value="BolA"/>
    <property type="match status" value="1"/>
</dbReference>
<dbReference type="SUPFAM" id="SSF82657">
    <property type="entry name" value="BolA-like"/>
    <property type="match status" value="1"/>
</dbReference>
<dbReference type="EMBL" id="JAVHNQ010000003">
    <property type="protein sequence ID" value="KAK6352814.1"/>
    <property type="molecule type" value="Genomic_DNA"/>
</dbReference>
<dbReference type="InterPro" id="IPR036065">
    <property type="entry name" value="BolA-like_sf"/>
</dbReference>
<dbReference type="GO" id="GO:0051604">
    <property type="term" value="P:protein maturation"/>
    <property type="evidence" value="ECO:0007669"/>
    <property type="project" value="InterPro"/>
</dbReference>
<keyword evidence="3" id="KW-1185">Reference proteome</keyword>
<proteinExistence type="inferred from homology"/>
<dbReference type="PANTHER" id="PTHR12735:SF27">
    <property type="entry name" value="BOLA-LIKE PROTEIN 2"/>
    <property type="match status" value="1"/>
</dbReference>
<name>A0AAV9UZM4_9PEZI</name>
<dbReference type="Proteomes" id="UP001375240">
    <property type="component" value="Unassembled WGS sequence"/>
</dbReference>
<evidence type="ECO:0008006" key="4">
    <source>
        <dbReference type="Google" id="ProtNLM"/>
    </source>
</evidence>
<dbReference type="Gene3D" id="3.10.20.90">
    <property type="entry name" value="Phosphatidylinositol 3-kinase Catalytic Subunit, Chain A, domain 1"/>
    <property type="match status" value="1"/>
</dbReference>
<dbReference type="InterPro" id="IPR045115">
    <property type="entry name" value="BOL2"/>
</dbReference>